<name>A0A1Y4DE80_9BACT</name>
<proteinExistence type="predicted"/>
<gene>
    <name evidence="1" type="ORF">B5F75_03705</name>
</gene>
<accession>A0A1Y4DE80</accession>
<protein>
    <submittedName>
        <fullName evidence="1">Uncharacterized protein</fullName>
    </submittedName>
</protein>
<evidence type="ECO:0000313" key="2">
    <source>
        <dbReference type="Proteomes" id="UP000196368"/>
    </source>
</evidence>
<reference evidence="2" key="1">
    <citation type="submission" date="2017-04" db="EMBL/GenBank/DDBJ databases">
        <title>Function of individual gut microbiota members based on whole genome sequencing of pure cultures obtained from chicken caecum.</title>
        <authorList>
            <person name="Medvecky M."/>
            <person name="Cejkova D."/>
            <person name="Polansky O."/>
            <person name="Karasova D."/>
            <person name="Kubasova T."/>
            <person name="Cizek A."/>
            <person name="Rychlik I."/>
        </authorList>
    </citation>
    <scope>NUCLEOTIDE SEQUENCE [LARGE SCALE GENOMIC DNA]</scope>
    <source>
        <strain evidence="2">An273</strain>
    </source>
</reference>
<keyword evidence="2" id="KW-1185">Reference proteome</keyword>
<sequence length="101" mass="11419">MASGKMPDSLDELDVTPPQTSLLQIIVVGKDHVRFQMPSKLKGLYYMWYPYFVGTSLQSKHFCNVESGDASVREEAKKICRAVSGREPDNCGTYGCRYPMY</sequence>
<comment type="caution">
    <text evidence="1">The sequence shown here is derived from an EMBL/GenBank/DDBJ whole genome shotgun (WGS) entry which is preliminary data.</text>
</comment>
<dbReference type="AlphaFoldDB" id="A0A1Y4DE80"/>
<evidence type="ECO:0000313" key="1">
    <source>
        <dbReference type="EMBL" id="OUO56962.1"/>
    </source>
</evidence>
<dbReference type="RefSeq" id="WP_087288071.1">
    <property type="nucleotide sequence ID" value="NZ_NFJD01000002.1"/>
</dbReference>
<dbReference type="EMBL" id="NFJD01000002">
    <property type="protein sequence ID" value="OUO56962.1"/>
    <property type="molecule type" value="Genomic_DNA"/>
</dbReference>
<dbReference type="Proteomes" id="UP000196368">
    <property type="component" value="Unassembled WGS sequence"/>
</dbReference>
<organism evidence="1 2">
    <name type="scientific">Candidatus Avelusimicrobium gallicola</name>
    <dbReference type="NCBI Taxonomy" id="2562704"/>
    <lineage>
        <taxon>Bacteria</taxon>
        <taxon>Pseudomonadati</taxon>
        <taxon>Elusimicrobiota</taxon>
        <taxon>Elusimicrobia</taxon>
        <taxon>Elusimicrobiales</taxon>
        <taxon>Elusimicrobiaceae</taxon>
        <taxon>Candidatus Avelusimicrobium</taxon>
    </lineage>
</organism>